<name>A0A930KYX5_9MICC</name>
<evidence type="ECO:0000313" key="2">
    <source>
        <dbReference type="Proteomes" id="UP000713964"/>
    </source>
</evidence>
<organism evidence="1 2">
    <name type="scientific">Rothia mucilaginosa</name>
    <dbReference type="NCBI Taxonomy" id="43675"/>
    <lineage>
        <taxon>Bacteria</taxon>
        <taxon>Bacillati</taxon>
        <taxon>Actinomycetota</taxon>
        <taxon>Actinomycetes</taxon>
        <taxon>Micrococcales</taxon>
        <taxon>Micrococcaceae</taxon>
        <taxon>Rothia</taxon>
    </lineage>
</organism>
<dbReference type="InterPro" id="IPR018963">
    <property type="entry name" value="Mycophage_D29_Gp19"/>
</dbReference>
<accession>A0A930KYX5</accession>
<dbReference type="EMBL" id="JABZXL010000020">
    <property type="protein sequence ID" value="MBF1659573.1"/>
    <property type="molecule type" value="Genomic_DNA"/>
</dbReference>
<evidence type="ECO:0008006" key="3">
    <source>
        <dbReference type="Google" id="ProtNLM"/>
    </source>
</evidence>
<dbReference type="Pfam" id="PF09355">
    <property type="entry name" value="Phage_Gp19"/>
    <property type="match status" value="1"/>
</dbReference>
<sequence>MSIASNGDVEASLMRFLEDDEKPWVQALLDRAEALILSKMSDAVNRCRTDFYFMTIMKSVEAEAVSRVLRAPGGGLYKYETEGTYTYSVNQAVASGILEITPRDWDALFGGTKGWAVAGAEMDGYAQDHYAVQGTLGNLTIDPKLYSGASRLEEAGVTVLPDDDEVTLW</sequence>
<evidence type="ECO:0000313" key="1">
    <source>
        <dbReference type="EMBL" id="MBF1659573.1"/>
    </source>
</evidence>
<proteinExistence type="predicted"/>
<protein>
    <recommendedName>
        <fullName evidence="3">Phage protein Gp19/Gp15/Gp42</fullName>
    </recommendedName>
</protein>
<gene>
    <name evidence="1" type="ORF">HXO58_07040</name>
</gene>
<comment type="caution">
    <text evidence="1">The sequence shown here is derived from an EMBL/GenBank/DDBJ whole genome shotgun (WGS) entry which is preliminary data.</text>
</comment>
<reference evidence="1" key="1">
    <citation type="submission" date="2020-04" db="EMBL/GenBank/DDBJ databases">
        <title>Deep metagenomics examines the oral microbiome during advanced dental caries in children, revealing novel taxa and co-occurrences with host molecules.</title>
        <authorList>
            <person name="Baker J.L."/>
            <person name="Morton J.T."/>
            <person name="Dinis M."/>
            <person name="Alvarez R."/>
            <person name="Tran N.C."/>
            <person name="Knight R."/>
            <person name="Edlund A."/>
        </authorList>
    </citation>
    <scope>NUCLEOTIDE SEQUENCE</scope>
    <source>
        <strain evidence="1">JCVI_29_bin.11</strain>
    </source>
</reference>
<dbReference type="AlphaFoldDB" id="A0A930KYX5"/>
<dbReference type="Proteomes" id="UP000713964">
    <property type="component" value="Unassembled WGS sequence"/>
</dbReference>